<dbReference type="AlphaFoldDB" id="A0A238FBK4"/>
<sequence length="76" mass="8872">MRLLNSYTLNHLRLNDDTVQAKRNEIMSNVLWSAEETSDCEQWPLMLNHPRKPENWTLKNTILLVSAPIPDKTVRA</sequence>
<dbReference type="EMBL" id="FMSP01000004">
    <property type="protein sequence ID" value="SCV69284.1"/>
    <property type="molecule type" value="Genomic_DNA"/>
</dbReference>
<proteinExistence type="predicted"/>
<keyword evidence="2" id="KW-1185">Reference proteome</keyword>
<evidence type="ECO:0000313" key="2">
    <source>
        <dbReference type="Proteomes" id="UP000198372"/>
    </source>
</evidence>
<gene>
    <name evidence="1" type="ORF">BQ2448_2304</name>
</gene>
<evidence type="ECO:0000313" key="1">
    <source>
        <dbReference type="EMBL" id="SCV69284.1"/>
    </source>
</evidence>
<name>A0A238FBK4_9BASI</name>
<protein>
    <submittedName>
        <fullName evidence="1">BQ2448_2304 protein</fullName>
    </submittedName>
</protein>
<organism evidence="1 2">
    <name type="scientific">Microbotryum intermedium</name>
    <dbReference type="NCBI Taxonomy" id="269621"/>
    <lineage>
        <taxon>Eukaryota</taxon>
        <taxon>Fungi</taxon>
        <taxon>Dikarya</taxon>
        <taxon>Basidiomycota</taxon>
        <taxon>Pucciniomycotina</taxon>
        <taxon>Microbotryomycetes</taxon>
        <taxon>Microbotryales</taxon>
        <taxon>Microbotryaceae</taxon>
        <taxon>Microbotryum</taxon>
    </lineage>
</organism>
<reference evidence="2" key="1">
    <citation type="submission" date="2016-09" db="EMBL/GenBank/DDBJ databases">
        <authorList>
            <person name="Jeantristanb JTB J.-T."/>
            <person name="Ricardo R."/>
        </authorList>
    </citation>
    <scope>NUCLEOTIDE SEQUENCE [LARGE SCALE GENOMIC DNA]</scope>
</reference>
<accession>A0A238FBK4</accession>
<dbReference type="Proteomes" id="UP000198372">
    <property type="component" value="Unassembled WGS sequence"/>
</dbReference>